<dbReference type="Gene3D" id="3.30.559.10">
    <property type="entry name" value="Chloramphenicol acetyltransferase-like domain"/>
    <property type="match status" value="1"/>
</dbReference>
<dbReference type="PANTHER" id="PTHR45527:SF1">
    <property type="entry name" value="FATTY ACID SYNTHASE"/>
    <property type="match status" value="1"/>
</dbReference>
<organism evidence="2 3">
    <name type="scientific">Actinospica durhamensis</name>
    <dbReference type="NCBI Taxonomy" id="1508375"/>
    <lineage>
        <taxon>Bacteria</taxon>
        <taxon>Bacillati</taxon>
        <taxon>Actinomycetota</taxon>
        <taxon>Actinomycetes</taxon>
        <taxon>Catenulisporales</taxon>
        <taxon>Actinospicaceae</taxon>
        <taxon>Actinospica</taxon>
    </lineage>
</organism>
<dbReference type="InterPro" id="IPR001242">
    <property type="entry name" value="Condensation_dom"/>
</dbReference>
<dbReference type="GO" id="GO:0043041">
    <property type="term" value="P:amino acid activation for nonribosomal peptide biosynthetic process"/>
    <property type="evidence" value="ECO:0007669"/>
    <property type="project" value="TreeGrafter"/>
</dbReference>
<feature type="domain" description="Condensation" evidence="1">
    <location>
        <begin position="23"/>
        <end position="440"/>
    </location>
</feature>
<dbReference type="GO" id="GO:0008610">
    <property type="term" value="P:lipid biosynthetic process"/>
    <property type="evidence" value="ECO:0007669"/>
    <property type="project" value="UniProtKB-ARBA"/>
</dbReference>
<evidence type="ECO:0000313" key="3">
    <source>
        <dbReference type="Proteomes" id="UP000675781"/>
    </source>
</evidence>
<sequence>MDQYPLNSRHRDPEGLVRSPRHVVALALRIKGELRVDALQDALDEVVERQEALRTRIHYDEQDGTRGFEEVLAPQPVPLTVYDTPLPRGRPRDEMALDVHVALHEAELSFLAIPSLRADLYRFDDRDALLTLVTHHLFSDGWSSDLLRREIAACYRARLAGVPHTLPSPVPYRMYDTWKREFLASEKAAECSRYWGRELAGVEMYTMPADRPHGPETRAPRTEMETFTIDPGRFAEVAASAARHRCSVWHVFLAAFMVLAEKVSGRTDITLPIVNNGRYDERFYQTVGLFVDLVPVRLDFGGCASFRDLMLLARRASADSQQHRMPFDSLLEVFPDLVKGAFDPLALLPSFNYVRSPKAEVQTRFAASVEPVVPEKEVSASYVRGAFAFIWTFVVLSSGEFRCAIGYEPDAIDAATVQRLGIEFVDLIQMIADRPDQKWKDR</sequence>
<dbReference type="GO" id="GO:0031177">
    <property type="term" value="F:phosphopantetheine binding"/>
    <property type="evidence" value="ECO:0007669"/>
    <property type="project" value="TreeGrafter"/>
</dbReference>
<dbReference type="EMBL" id="JAGSOG010000004">
    <property type="protein sequence ID" value="MBR7831943.1"/>
    <property type="molecule type" value="Genomic_DNA"/>
</dbReference>
<dbReference type="Pfam" id="PF00668">
    <property type="entry name" value="Condensation"/>
    <property type="match status" value="1"/>
</dbReference>
<dbReference type="AlphaFoldDB" id="A0A941IPG9"/>
<reference evidence="2" key="1">
    <citation type="submission" date="2021-04" db="EMBL/GenBank/DDBJ databases">
        <title>Genome based classification of Actinospica acidithermotolerans sp. nov., an actinobacterium isolated from an Indonesian hot spring.</title>
        <authorList>
            <person name="Kusuma A.B."/>
            <person name="Putra K.E."/>
            <person name="Nafisah S."/>
            <person name="Loh J."/>
            <person name="Nouioui I."/>
            <person name="Goodfellow M."/>
        </authorList>
    </citation>
    <scope>NUCLEOTIDE SEQUENCE</scope>
    <source>
        <strain evidence="2">CSCA 57</strain>
    </source>
</reference>
<dbReference type="PANTHER" id="PTHR45527">
    <property type="entry name" value="NONRIBOSOMAL PEPTIDE SYNTHETASE"/>
    <property type="match status" value="1"/>
</dbReference>
<dbReference type="Proteomes" id="UP000675781">
    <property type="component" value="Unassembled WGS sequence"/>
</dbReference>
<proteinExistence type="predicted"/>
<protein>
    <recommendedName>
        <fullName evidence="1">Condensation domain-containing protein</fullName>
    </recommendedName>
</protein>
<dbReference type="GO" id="GO:0005737">
    <property type="term" value="C:cytoplasm"/>
    <property type="evidence" value="ECO:0007669"/>
    <property type="project" value="TreeGrafter"/>
</dbReference>
<keyword evidence="3" id="KW-1185">Reference proteome</keyword>
<accession>A0A941IPG9</accession>
<evidence type="ECO:0000259" key="1">
    <source>
        <dbReference type="Pfam" id="PF00668"/>
    </source>
</evidence>
<dbReference type="GO" id="GO:0003824">
    <property type="term" value="F:catalytic activity"/>
    <property type="evidence" value="ECO:0007669"/>
    <property type="project" value="InterPro"/>
</dbReference>
<dbReference type="SUPFAM" id="SSF52777">
    <property type="entry name" value="CoA-dependent acyltransferases"/>
    <property type="match status" value="2"/>
</dbReference>
<name>A0A941IPG9_9ACTN</name>
<gene>
    <name evidence="2" type="ORF">KDL01_01645</name>
</gene>
<dbReference type="InterPro" id="IPR023213">
    <property type="entry name" value="CAT-like_dom_sf"/>
</dbReference>
<comment type="caution">
    <text evidence="2">The sequence shown here is derived from an EMBL/GenBank/DDBJ whole genome shotgun (WGS) entry which is preliminary data.</text>
</comment>
<dbReference type="Gene3D" id="3.30.559.30">
    <property type="entry name" value="Nonribosomal peptide synthetase, condensation domain"/>
    <property type="match status" value="1"/>
</dbReference>
<dbReference type="RefSeq" id="WP_212526481.1">
    <property type="nucleotide sequence ID" value="NZ_JAGSOG010000004.1"/>
</dbReference>
<dbReference type="GO" id="GO:0044550">
    <property type="term" value="P:secondary metabolite biosynthetic process"/>
    <property type="evidence" value="ECO:0007669"/>
    <property type="project" value="TreeGrafter"/>
</dbReference>
<evidence type="ECO:0000313" key="2">
    <source>
        <dbReference type="EMBL" id="MBR7831943.1"/>
    </source>
</evidence>